<feature type="domain" description="GGDEF" evidence="2">
    <location>
        <begin position="248"/>
        <end position="380"/>
    </location>
</feature>
<protein>
    <submittedName>
        <fullName evidence="3">GGDEF domain-containing protein</fullName>
    </submittedName>
</protein>
<dbReference type="CDD" id="cd01949">
    <property type="entry name" value="GGDEF"/>
    <property type="match status" value="1"/>
</dbReference>
<keyword evidence="4" id="KW-1185">Reference proteome</keyword>
<feature type="transmembrane region" description="Helical" evidence="1">
    <location>
        <begin position="38"/>
        <end position="61"/>
    </location>
</feature>
<evidence type="ECO:0000313" key="4">
    <source>
        <dbReference type="Proteomes" id="UP000216429"/>
    </source>
</evidence>
<dbReference type="PANTHER" id="PTHR46663:SF4">
    <property type="entry name" value="DIGUANYLATE CYCLASE DGCT-RELATED"/>
    <property type="match status" value="1"/>
</dbReference>
<dbReference type="SMART" id="SM00267">
    <property type="entry name" value="GGDEF"/>
    <property type="match status" value="1"/>
</dbReference>
<feature type="transmembrane region" description="Helical" evidence="1">
    <location>
        <begin position="101"/>
        <end position="122"/>
    </location>
</feature>
<dbReference type="RefSeq" id="WP_208621841.1">
    <property type="nucleotide sequence ID" value="NZ_NEVU01000001.1"/>
</dbReference>
<evidence type="ECO:0000259" key="2">
    <source>
        <dbReference type="PROSITE" id="PS50887"/>
    </source>
</evidence>
<sequence>MLPTRSIYSAPTWRLTKWLADPGRNVPPEIRGAMIGGLFGTLPIFIGGVLNSVLIAAVLAWRVDTPIFYGWIALEVFICVTRGIVLVSARRNVRRGGSTHTDIYLLLAVAWAASVGYGVTISALSGDWIAITMTCLSAAAMVGGICFRNFGAPRLTAVMVVLALGPCITVPIFNSAWQLWLFAWQLPMYIASMTVAAYKLNAMLVTTMRAERENEERARRDFLTGVLNRLGLSLALEEATALVRERHQQYALLYLDLDGFKAVNDTLGHASGDRLLREVAQRLCMLAPGGTAIARIGGDEFVLLLRIDRHFEPGDIGARLITEVSKPYDIGESSMVTISSSLGIALIPEHGQEMPDILKAADRALYQAKSSGKGRWAIAA</sequence>
<accession>A0A261VUE4</accession>
<dbReference type="InterPro" id="IPR000160">
    <property type="entry name" value="GGDEF_dom"/>
</dbReference>
<dbReference type="PANTHER" id="PTHR46663">
    <property type="entry name" value="DIGUANYLATE CYCLASE DGCT-RELATED"/>
    <property type="match status" value="1"/>
</dbReference>
<feature type="transmembrane region" description="Helical" evidence="1">
    <location>
        <begin position="67"/>
        <end position="89"/>
    </location>
</feature>
<dbReference type="Gene3D" id="3.30.70.270">
    <property type="match status" value="1"/>
</dbReference>
<proteinExistence type="predicted"/>
<dbReference type="InterPro" id="IPR029787">
    <property type="entry name" value="Nucleotide_cyclase"/>
</dbReference>
<dbReference type="Pfam" id="PF00990">
    <property type="entry name" value="GGDEF"/>
    <property type="match status" value="1"/>
</dbReference>
<dbReference type="InterPro" id="IPR052163">
    <property type="entry name" value="DGC-Regulatory_Protein"/>
</dbReference>
<feature type="transmembrane region" description="Helical" evidence="1">
    <location>
        <begin position="128"/>
        <end position="147"/>
    </location>
</feature>
<dbReference type="Proteomes" id="UP000216429">
    <property type="component" value="Unassembled WGS sequence"/>
</dbReference>
<organism evidence="3 4">
    <name type="scientific">Bordetella genomosp. 12</name>
    <dbReference type="NCBI Taxonomy" id="463035"/>
    <lineage>
        <taxon>Bacteria</taxon>
        <taxon>Pseudomonadati</taxon>
        <taxon>Pseudomonadota</taxon>
        <taxon>Betaproteobacteria</taxon>
        <taxon>Burkholderiales</taxon>
        <taxon>Alcaligenaceae</taxon>
        <taxon>Bordetella</taxon>
    </lineage>
</organism>
<gene>
    <name evidence="3" type="ORF">CAL22_01305</name>
</gene>
<reference evidence="4" key="1">
    <citation type="submission" date="2017-05" db="EMBL/GenBank/DDBJ databases">
        <title>Complete and WGS of Bordetella genogroups.</title>
        <authorList>
            <person name="Spilker T."/>
            <person name="Lipuma J."/>
        </authorList>
    </citation>
    <scope>NUCLEOTIDE SEQUENCE [LARGE SCALE GENOMIC DNA]</scope>
    <source>
        <strain evidence="4">AU6712</strain>
    </source>
</reference>
<dbReference type="NCBIfam" id="TIGR00254">
    <property type="entry name" value="GGDEF"/>
    <property type="match status" value="1"/>
</dbReference>
<dbReference type="PROSITE" id="PS50887">
    <property type="entry name" value="GGDEF"/>
    <property type="match status" value="1"/>
</dbReference>
<keyword evidence="1" id="KW-0472">Membrane</keyword>
<dbReference type="SUPFAM" id="SSF55073">
    <property type="entry name" value="Nucleotide cyclase"/>
    <property type="match status" value="1"/>
</dbReference>
<name>A0A261VUE4_9BORD</name>
<dbReference type="AlphaFoldDB" id="A0A261VUE4"/>
<feature type="transmembrane region" description="Helical" evidence="1">
    <location>
        <begin position="154"/>
        <end position="173"/>
    </location>
</feature>
<keyword evidence="1" id="KW-1133">Transmembrane helix</keyword>
<dbReference type="EMBL" id="NEVU01000001">
    <property type="protein sequence ID" value="OZI77220.1"/>
    <property type="molecule type" value="Genomic_DNA"/>
</dbReference>
<keyword evidence="1" id="KW-0812">Transmembrane</keyword>
<evidence type="ECO:0000256" key="1">
    <source>
        <dbReference type="SAM" id="Phobius"/>
    </source>
</evidence>
<evidence type="ECO:0000313" key="3">
    <source>
        <dbReference type="EMBL" id="OZI77220.1"/>
    </source>
</evidence>
<comment type="caution">
    <text evidence="3">The sequence shown here is derived from an EMBL/GenBank/DDBJ whole genome shotgun (WGS) entry which is preliminary data.</text>
</comment>
<dbReference type="InterPro" id="IPR043128">
    <property type="entry name" value="Rev_trsase/Diguanyl_cyclase"/>
</dbReference>